<evidence type="ECO:0000313" key="3">
    <source>
        <dbReference type="Proteomes" id="UP000818624"/>
    </source>
</evidence>
<organism evidence="2 3">
    <name type="scientific">Malassezia furfur</name>
    <name type="common">Pityriasis versicolor infection agent</name>
    <name type="synonym">Pityrosporum furfur</name>
    <dbReference type="NCBI Taxonomy" id="55194"/>
    <lineage>
        <taxon>Eukaryota</taxon>
        <taxon>Fungi</taxon>
        <taxon>Dikarya</taxon>
        <taxon>Basidiomycota</taxon>
        <taxon>Ustilaginomycotina</taxon>
        <taxon>Malasseziomycetes</taxon>
        <taxon>Malasseziales</taxon>
        <taxon>Malasseziaceae</taxon>
        <taxon>Malassezia</taxon>
    </lineage>
</organism>
<gene>
    <name evidence="2" type="ORF">GLX27_003256</name>
</gene>
<sequence>MSGQNAANKSFNPLDFIAQQSKNLKAKYEHNMENYERNTGHKNPLASDGAGKDNQMHIQQGSSGNSTK</sequence>
<protein>
    <submittedName>
        <fullName evidence="2">Uncharacterized protein</fullName>
    </submittedName>
</protein>
<evidence type="ECO:0000256" key="1">
    <source>
        <dbReference type="SAM" id="MobiDB-lite"/>
    </source>
</evidence>
<dbReference type="Proteomes" id="UP000818624">
    <property type="component" value="Chromosome 3"/>
</dbReference>
<accession>A0ABY8ESM8</accession>
<keyword evidence="3" id="KW-1185">Reference proteome</keyword>
<feature type="compositionally biased region" description="Polar residues" evidence="1">
    <location>
        <begin position="56"/>
        <end position="68"/>
    </location>
</feature>
<evidence type="ECO:0000313" key="2">
    <source>
        <dbReference type="EMBL" id="WFD48586.1"/>
    </source>
</evidence>
<dbReference type="EMBL" id="CP046236">
    <property type="protein sequence ID" value="WFD48586.1"/>
    <property type="molecule type" value="Genomic_DNA"/>
</dbReference>
<reference evidence="2 3" key="1">
    <citation type="journal article" date="2020" name="Elife">
        <title>Loss of centromere function drives karyotype evolution in closely related Malassezia species.</title>
        <authorList>
            <person name="Sankaranarayanan S.R."/>
            <person name="Ianiri G."/>
            <person name="Coelho M.A."/>
            <person name="Reza M.H."/>
            <person name="Thimmappa B.C."/>
            <person name="Ganguly P."/>
            <person name="Vadnala R.N."/>
            <person name="Sun S."/>
            <person name="Siddharthan R."/>
            <person name="Tellgren-Roth C."/>
            <person name="Dawson T.L."/>
            <person name="Heitman J."/>
            <person name="Sanyal K."/>
        </authorList>
    </citation>
    <scope>NUCLEOTIDE SEQUENCE [LARGE SCALE GENOMIC DNA]</scope>
    <source>
        <strain evidence="2">CBS14141</strain>
    </source>
</reference>
<feature type="region of interest" description="Disordered" evidence="1">
    <location>
        <begin position="27"/>
        <end position="68"/>
    </location>
</feature>
<name>A0ABY8ESM8_MALFU</name>
<proteinExistence type="predicted"/>
<feature type="compositionally biased region" description="Basic and acidic residues" evidence="1">
    <location>
        <begin position="27"/>
        <end position="39"/>
    </location>
</feature>